<keyword evidence="7" id="KW-1185">Reference proteome</keyword>
<evidence type="ECO:0000256" key="2">
    <source>
        <dbReference type="ARBA" id="ARBA00022692"/>
    </source>
</evidence>
<dbReference type="GeneID" id="5715869"/>
<dbReference type="RefSeq" id="XP_042916819.1">
    <property type="nucleotide sequence ID" value="XM_043070146.1"/>
</dbReference>
<reference evidence="6 7" key="1">
    <citation type="journal article" date="2007" name="Science">
        <title>The Chlamydomonas genome reveals the evolution of key animal and plant functions.</title>
        <authorList>
            <person name="Merchant S.S."/>
            <person name="Prochnik S.E."/>
            <person name="Vallon O."/>
            <person name="Harris E.H."/>
            <person name="Karpowicz S.J."/>
            <person name="Witman G.B."/>
            <person name="Terry A."/>
            <person name="Salamov A."/>
            <person name="Fritz-Laylin L.K."/>
            <person name="Marechal-Drouard L."/>
            <person name="Marshall W.F."/>
            <person name="Qu L.H."/>
            <person name="Nelson D.R."/>
            <person name="Sanderfoot A.A."/>
            <person name="Spalding M.H."/>
            <person name="Kapitonov V.V."/>
            <person name="Ren Q."/>
            <person name="Ferris P."/>
            <person name="Lindquist E."/>
            <person name="Shapiro H."/>
            <person name="Lucas S.M."/>
            <person name="Grimwood J."/>
            <person name="Schmutz J."/>
            <person name="Cardol P."/>
            <person name="Cerutti H."/>
            <person name="Chanfreau G."/>
            <person name="Chen C.L."/>
            <person name="Cognat V."/>
            <person name="Croft M.T."/>
            <person name="Dent R."/>
            <person name="Dutcher S."/>
            <person name="Fernandez E."/>
            <person name="Fukuzawa H."/>
            <person name="Gonzalez-Ballester D."/>
            <person name="Gonzalez-Halphen D."/>
            <person name="Hallmann A."/>
            <person name="Hanikenne M."/>
            <person name="Hippler M."/>
            <person name="Inwood W."/>
            <person name="Jabbari K."/>
            <person name="Kalanon M."/>
            <person name="Kuras R."/>
            <person name="Lefebvre P.A."/>
            <person name="Lemaire S.D."/>
            <person name="Lobanov A.V."/>
            <person name="Lohr M."/>
            <person name="Manuell A."/>
            <person name="Meier I."/>
            <person name="Mets L."/>
            <person name="Mittag M."/>
            <person name="Mittelmeier T."/>
            <person name="Moroney J.V."/>
            <person name="Moseley J."/>
            <person name="Napoli C."/>
            <person name="Nedelcu A.M."/>
            <person name="Niyogi K."/>
            <person name="Novoselov S.V."/>
            <person name="Paulsen I.T."/>
            <person name="Pazour G."/>
            <person name="Purton S."/>
            <person name="Ral J.P."/>
            <person name="Riano-Pachon D.M."/>
            <person name="Riekhof W."/>
            <person name="Rymarquis L."/>
            <person name="Schroda M."/>
            <person name="Stern D."/>
            <person name="Umen J."/>
            <person name="Willows R."/>
            <person name="Wilson N."/>
            <person name="Zimmer S.L."/>
            <person name="Allmer J."/>
            <person name="Balk J."/>
            <person name="Bisova K."/>
            <person name="Chen C.J."/>
            <person name="Elias M."/>
            <person name="Gendler K."/>
            <person name="Hauser C."/>
            <person name="Lamb M.R."/>
            <person name="Ledford H."/>
            <person name="Long J.C."/>
            <person name="Minagawa J."/>
            <person name="Page M.D."/>
            <person name="Pan J."/>
            <person name="Pootakham W."/>
            <person name="Roje S."/>
            <person name="Rose A."/>
            <person name="Stahlberg E."/>
            <person name="Terauchi A.M."/>
            <person name="Yang P."/>
            <person name="Ball S."/>
            <person name="Bowler C."/>
            <person name="Dieckmann C.L."/>
            <person name="Gladyshev V.N."/>
            <person name="Green P."/>
            <person name="Jorgensen R."/>
            <person name="Mayfield S."/>
            <person name="Mueller-Roeber B."/>
            <person name="Rajamani S."/>
            <person name="Sayre R.T."/>
            <person name="Brokstein P."/>
            <person name="Dubchak I."/>
            <person name="Goodstein D."/>
            <person name="Hornick L."/>
            <person name="Huang Y.W."/>
            <person name="Jhaveri J."/>
            <person name="Luo Y."/>
            <person name="Martinez D."/>
            <person name="Ngau W.C."/>
            <person name="Otillar B."/>
            <person name="Poliakov A."/>
            <person name="Porter A."/>
            <person name="Szajkowski L."/>
            <person name="Werner G."/>
            <person name="Zhou K."/>
            <person name="Grigoriev I.V."/>
            <person name="Rokhsar D.S."/>
            <person name="Grossman A.R."/>
        </authorList>
    </citation>
    <scope>NUCLEOTIDE SEQUENCE [LARGE SCALE GENOMIC DNA]</scope>
    <source>
        <strain evidence="7">CC-503</strain>
    </source>
</reference>
<dbReference type="PANTHER" id="PTHR31465">
    <property type="entry name" value="PROTEIN RTA1-RELATED"/>
    <property type="match status" value="1"/>
</dbReference>
<evidence type="ECO:0000256" key="4">
    <source>
        <dbReference type="ARBA" id="ARBA00023136"/>
    </source>
</evidence>
<dbReference type="GO" id="GO:0016020">
    <property type="term" value="C:membrane"/>
    <property type="evidence" value="ECO:0007669"/>
    <property type="project" value="UniProtKB-SubCell"/>
</dbReference>
<accession>A0A2K3CXU0</accession>
<protein>
    <submittedName>
        <fullName evidence="6">Uncharacterized protein</fullName>
    </submittedName>
</protein>
<keyword evidence="2 5" id="KW-0812">Transmembrane</keyword>
<dbReference type="OrthoDB" id="3358017at2759"/>
<dbReference type="EMBL" id="CM008975">
    <property type="protein sequence ID" value="PNW73108.1"/>
    <property type="molecule type" value="Genomic_DNA"/>
</dbReference>
<dbReference type="AlphaFoldDB" id="A0A2K3CXU0"/>
<dbReference type="KEGG" id="cre:CHLRE_14g619050v5"/>
<dbReference type="Proteomes" id="UP000006906">
    <property type="component" value="Chromosome 14"/>
</dbReference>
<dbReference type="ExpressionAtlas" id="A0A2K3CXU0">
    <property type="expression patterns" value="baseline and differential"/>
</dbReference>
<dbReference type="OMA" id="PYNNDAF"/>
<dbReference type="PANTHER" id="PTHR31465:SF1">
    <property type="entry name" value="PROTEIN RTA1-RELATED"/>
    <property type="match status" value="1"/>
</dbReference>
<name>A0A2K3CXU0_CHLRE</name>
<dbReference type="Gramene" id="PNW73108">
    <property type="protein sequence ID" value="PNW73108"/>
    <property type="gene ID" value="CHLRE_14g619050v5"/>
</dbReference>
<feature type="transmembrane region" description="Helical" evidence="5">
    <location>
        <begin position="51"/>
        <end position="73"/>
    </location>
</feature>
<keyword evidence="3 5" id="KW-1133">Transmembrane helix</keyword>
<gene>
    <name evidence="6" type="ORF">CHLRE_14g619050v5</name>
</gene>
<sequence>MPNNGTWATGDDLLVQLFGEMPSMAPAVLALILYALGGLVALILTCRTKAWFMSVVTITAWLEALGFAARVMVINSPNLNVYIGMQALLIITPVILPLVDYIVVGRLVGLGDPAALHRWIKPVYIPRFFLASDVFTLMLQGAGGGLISGTDPKSRDMGRNLLLAGLFMQLGFFTCFSWLTAWVQTSKDFALRDRTAAAGLVPRLGTVFACLYTTIVLMYLRNIFRTVEFIMGYDGYLATHEAFFYGFDFVPIFGCVVLFCVWHFGYYMPVKGAGSGFSASSTPVAPLKLELMEAGQYQKEAGQYQMEAGQYQKEGKPAAVAESSTAAVAGSAVAVAPAPVGGSSGSGGVRTCWMCPARGAVSSPRAVGSSGASSAALPLSSLPLGHAAERGNVVVTIPSSASD</sequence>
<feature type="transmembrane region" description="Helical" evidence="5">
    <location>
        <begin position="162"/>
        <end position="183"/>
    </location>
</feature>
<comment type="subcellular location">
    <subcellularLocation>
        <location evidence="1">Membrane</location>
        <topology evidence="1">Multi-pass membrane protein</topology>
    </subcellularLocation>
</comment>
<dbReference type="InterPro" id="IPR007568">
    <property type="entry name" value="RTA1"/>
</dbReference>
<evidence type="ECO:0000256" key="3">
    <source>
        <dbReference type="ARBA" id="ARBA00022989"/>
    </source>
</evidence>
<feature type="transmembrane region" description="Helical" evidence="5">
    <location>
        <begin position="24"/>
        <end position="44"/>
    </location>
</feature>
<organism evidence="6 7">
    <name type="scientific">Chlamydomonas reinhardtii</name>
    <name type="common">Chlamydomonas smithii</name>
    <dbReference type="NCBI Taxonomy" id="3055"/>
    <lineage>
        <taxon>Eukaryota</taxon>
        <taxon>Viridiplantae</taxon>
        <taxon>Chlorophyta</taxon>
        <taxon>core chlorophytes</taxon>
        <taxon>Chlorophyceae</taxon>
        <taxon>CS clade</taxon>
        <taxon>Chlamydomonadales</taxon>
        <taxon>Chlamydomonadaceae</taxon>
        <taxon>Chlamydomonas</taxon>
    </lineage>
</organism>
<evidence type="ECO:0000313" key="7">
    <source>
        <dbReference type="Proteomes" id="UP000006906"/>
    </source>
</evidence>
<feature type="transmembrane region" description="Helical" evidence="5">
    <location>
        <begin position="244"/>
        <end position="265"/>
    </location>
</feature>
<evidence type="ECO:0000256" key="1">
    <source>
        <dbReference type="ARBA" id="ARBA00004141"/>
    </source>
</evidence>
<feature type="transmembrane region" description="Helical" evidence="5">
    <location>
        <begin position="79"/>
        <end position="103"/>
    </location>
</feature>
<dbReference type="PaxDb" id="3055-EDP10034"/>
<evidence type="ECO:0000313" key="6">
    <source>
        <dbReference type="EMBL" id="PNW73108.1"/>
    </source>
</evidence>
<dbReference type="STRING" id="3055.A0A2K3CXU0"/>
<keyword evidence="4 5" id="KW-0472">Membrane</keyword>
<proteinExistence type="predicted"/>
<evidence type="ECO:0000256" key="5">
    <source>
        <dbReference type="SAM" id="Phobius"/>
    </source>
</evidence>
<dbReference type="InParanoid" id="A0A2K3CXU0"/>
<dbReference type="Pfam" id="PF04479">
    <property type="entry name" value="RTA1"/>
    <property type="match status" value="1"/>
</dbReference>
<feature type="transmembrane region" description="Helical" evidence="5">
    <location>
        <begin position="204"/>
        <end position="224"/>
    </location>
</feature>